<dbReference type="Proteomes" id="UP001596392">
    <property type="component" value="Unassembled WGS sequence"/>
</dbReference>
<gene>
    <name evidence="1" type="ORF">ACFQO7_35115</name>
</gene>
<dbReference type="EMBL" id="JBHTAC010000063">
    <property type="protein sequence ID" value="MFC7247725.1"/>
    <property type="molecule type" value="Genomic_DNA"/>
</dbReference>
<keyword evidence="2" id="KW-1185">Reference proteome</keyword>
<evidence type="ECO:0000313" key="2">
    <source>
        <dbReference type="Proteomes" id="UP001596392"/>
    </source>
</evidence>
<proteinExistence type="predicted"/>
<accession>A0ABW2H658</accession>
<name>A0ABW2H658_9ACTN</name>
<organism evidence="1 2">
    <name type="scientific">Catellatospora aurea</name>
    <dbReference type="NCBI Taxonomy" id="1337874"/>
    <lineage>
        <taxon>Bacteria</taxon>
        <taxon>Bacillati</taxon>
        <taxon>Actinomycetota</taxon>
        <taxon>Actinomycetes</taxon>
        <taxon>Micromonosporales</taxon>
        <taxon>Micromonosporaceae</taxon>
        <taxon>Catellatospora</taxon>
    </lineage>
</organism>
<sequence>MTDEASTRAGWRWLFDPDDSTVERAGDGRVTAADVDVLRTIQRQFFDLDRRHGGGYARTFVAEFLHREVAPLLNGTYTDAIGRELFAAAAELTAQLGFMAYDGGAMGLAQRAYVQALRLSKASGDRAFGAHVLANMATQAVFMGKPGEAVQLSSAAVEAARGSASSVMARIQTAAASARAGTGDRTGAYRALADAEAAMGRQPDGGPSWATYFSAAHHAGTAIRCFRDLGQPARALGYADATPR</sequence>
<evidence type="ECO:0000313" key="1">
    <source>
        <dbReference type="EMBL" id="MFC7247725.1"/>
    </source>
</evidence>
<dbReference type="InterPro" id="IPR011990">
    <property type="entry name" value="TPR-like_helical_dom_sf"/>
</dbReference>
<dbReference type="RefSeq" id="WP_376810438.1">
    <property type="nucleotide sequence ID" value="NZ_JBHTAC010000063.1"/>
</dbReference>
<protein>
    <recommendedName>
        <fullName evidence="3">Sporulation protein</fullName>
    </recommendedName>
</protein>
<comment type="caution">
    <text evidence="1">The sequence shown here is derived from an EMBL/GenBank/DDBJ whole genome shotgun (WGS) entry which is preliminary data.</text>
</comment>
<dbReference type="SUPFAM" id="SSF48452">
    <property type="entry name" value="TPR-like"/>
    <property type="match status" value="1"/>
</dbReference>
<reference evidence="2" key="1">
    <citation type="journal article" date="2019" name="Int. J. Syst. Evol. Microbiol.">
        <title>The Global Catalogue of Microorganisms (GCM) 10K type strain sequencing project: providing services to taxonomists for standard genome sequencing and annotation.</title>
        <authorList>
            <consortium name="The Broad Institute Genomics Platform"/>
            <consortium name="The Broad Institute Genome Sequencing Center for Infectious Disease"/>
            <person name="Wu L."/>
            <person name="Ma J."/>
        </authorList>
    </citation>
    <scope>NUCLEOTIDE SEQUENCE [LARGE SCALE GENOMIC DNA]</scope>
    <source>
        <strain evidence="2">CGMCC 1.9106</strain>
    </source>
</reference>
<evidence type="ECO:0008006" key="3">
    <source>
        <dbReference type="Google" id="ProtNLM"/>
    </source>
</evidence>